<feature type="region of interest" description="Disordered" evidence="5">
    <location>
        <begin position="1044"/>
        <end position="1119"/>
    </location>
</feature>
<keyword evidence="11" id="KW-1185">Reference proteome</keyword>
<feature type="domain" description="Ryanodine Receptor TM 4-6" evidence="8">
    <location>
        <begin position="1008"/>
        <end position="1257"/>
    </location>
</feature>
<dbReference type="Pfam" id="PF08454">
    <property type="entry name" value="RIH_assoc"/>
    <property type="match status" value="1"/>
</dbReference>
<dbReference type="Proteomes" id="UP001162164">
    <property type="component" value="Unassembled WGS sequence"/>
</dbReference>
<dbReference type="InterPro" id="IPR013662">
    <property type="entry name" value="RIH_assoc-dom"/>
</dbReference>
<dbReference type="Pfam" id="PF06459">
    <property type="entry name" value="RR_TM4-6"/>
    <property type="match status" value="1"/>
</dbReference>
<evidence type="ECO:0000256" key="3">
    <source>
        <dbReference type="ARBA" id="ARBA00022989"/>
    </source>
</evidence>
<protein>
    <recommendedName>
        <fullName evidence="12">Ryanodine receptor</fullName>
    </recommendedName>
</protein>
<evidence type="ECO:0008006" key="12">
    <source>
        <dbReference type="Google" id="ProtNLM"/>
    </source>
</evidence>
<comment type="subcellular location">
    <subcellularLocation>
        <location evidence="1">Membrane</location>
        <topology evidence="1">Multi-pass membrane protein</topology>
    </subcellularLocation>
</comment>
<dbReference type="InterPro" id="IPR009460">
    <property type="entry name" value="Ryanrecept_TM4-6"/>
</dbReference>
<dbReference type="PANTHER" id="PTHR46399:SF8">
    <property type="entry name" value="B30.2_SPRY DOMAIN-CONTAINING PROTEIN"/>
    <property type="match status" value="1"/>
</dbReference>
<feature type="compositionally biased region" description="Acidic residues" evidence="5">
    <location>
        <begin position="377"/>
        <end position="392"/>
    </location>
</feature>
<evidence type="ECO:0000256" key="2">
    <source>
        <dbReference type="ARBA" id="ARBA00022692"/>
    </source>
</evidence>
<feature type="domain" description="RyR/IP3R Homology associated" evidence="9">
    <location>
        <begin position="514"/>
        <end position="629"/>
    </location>
</feature>
<gene>
    <name evidence="10" type="ORF">NQ317_014034</name>
</gene>
<evidence type="ECO:0000259" key="9">
    <source>
        <dbReference type="Pfam" id="PF08454"/>
    </source>
</evidence>
<dbReference type="Pfam" id="PF00520">
    <property type="entry name" value="Ion_trans"/>
    <property type="match status" value="1"/>
</dbReference>
<sequence>MYHKEESLRGFIKSSSDDTSQIETQIQEDWHLLVRDIYSFYPLLIKYVDLQRNHWLRHNIVEAEDLYNHVAEIFNIWSNSQYFLREEQNFISANEIDNMVLIMPTATRRSVIPDGSQPTVGKKHRDKKRDKDKEIQASLMVACLKRLLPVGLNLFAGREQELVQHCKDRYLKKIQDYEIIEFAKIQLTLPNKIDPADEMSWQHYLYSKLGSKKSVSVALVDSNGKNQLDETVDRIVAMSKVLYGLHMIDHPQQQQKGVYRSMVSTQRKRAVLSCFRQASLHSLPRHRAINIFIRTYRDFWLQDENVGQEVMIEDLTQSFEDSELKKKDAEEEENKPDPLTQLVTTFCRGAMTERSGALQEDPLYMSYAEIIAKSCGEEEEEGEDEEGGEGEEGQSSIHEQEMEKQKLLFNQTRLADRGVAEMVLLHISACKGVPSEMVMKTLQLGISILRGGNYEIQKGMLNHLKEKKDVGFFTSIAGLMNSCSVLDLDAFERNTKAEGLGVGSEGAAGEKNMHDAEFTCALFRFIQLTCEGHNLDWQNYLRTQAGNTTTVNVVICTVDYLLRLQESIMDFYWHYSSKELIDPAGKTNFFKAIEVASQVFNTLTEVIQGPCSANQQALAHSRLWDAVGGFLFLFSHMQDKLSKHSSQVDLLKELLNLQKDMITMMLSMLEGNVVNGTIGKQMVDTLVESAGNVELILKYFDMFLKLKDLTSSASFQEIDLNNDGWVYPKDFKEKMEQQKSYTPEEIEFLLACCETNHDGKLDYIGFIERFHEPAKEIGFNLAVLLTNLSEHMPNEPRLARFLETAGSVLNYFEPFLGRIEIVGSGNRIERVYFEIKESNIEQWEKPQIKESKRAFFYSIVTEGGDKEKLEAFINFCEDAIFEMQHASGLMAVEESGGGGPTRAASYSYITDEDEDRGNKDPIRRGYTAVKDAIYYGLSALSPSSIKHKISEMQQMTFSELFIGFFRMIFYAFYYSGFGVTVVIRYILGILMSLMRGPVVEEPVTQIAHEEKVGPMRMLQSLPSTEEPNTQIQAIGMDVTKEDSGQYNKVAPHESPTGSQPPSGDGETTTEETSEHVEAETPEQPLSLSDLLGGEQAKRAQQEKAEAQAAQQAAMQAIESESKQVHTSENSAMSQINFAAYGHRAVSFLARNFYNLKYVALVLAFCINFMLLFYKVSNITGEFGSGSGTKGMPDIIEGSADGGSGSGESEEDDLPELVHVDEDFYYMEHVMRLAAMLHSIVSLAMLIAYYHLKVPLAIFKREKEIARRLEFEGLYIAEQPDDDDFKSHWDKLVISAKSFPVNYWDKFVKKKVRQKYSETYDFESISNLLGMEKTSFQQDTDEKKSFISLIFNIDWRYQIWKSGVTITDNSFLYSLYYFIFSILGNFNNFFFAAHLLDVAVGFKTLRTILQSVTHNGKQLVLTVMLLTIIVYIYTVIAFNFFRKFYVQEEDEEVDKKCHDMLTCFVFHLYKGVRAGGGIGDEIEPPDGDDYEVYRIMFDITFFFFVIVILLAIIQGLIIDAFGELRDQLESGKDTLDNVPHGFDTHVQQEHNLANYMFFLMHLINKPDTEHTGQETYVWNMYQKRCWDFFPAGGCFRQQCEGGEGSN</sequence>
<evidence type="ECO:0000259" key="7">
    <source>
        <dbReference type="Pfam" id="PF00520"/>
    </source>
</evidence>
<feature type="transmembrane region" description="Helical" evidence="6">
    <location>
        <begin position="1374"/>
        <end position="1395"/>
    </location>
</feature>
<evidence type="ECO:0000256" key="6">
    <source>
        <dbReference type="SAM" id="Phobius"/>
    </source>
</evidence>
<evidence type="ECO:0000256" key="1">
    <source>
        <dbReference type="ARBA" id="ARBA00004141"/>
    </source>
</evidence>
<dbReference type="EMBL" id="JAPWTJ010000109">
    <property type="protein sequence ID" value="KAJ8982736.1"/>
    <property type="molecule type" value="Genomic_DNA"/>
</dbReference>
<evidence type="ECO:0000256" key="5">
    <source>
        <dbReference type="SAM" id="MobiDB-lite"/>
    </source>
</evidence>
<reference evidence="10" key="1">
    <citation type="journal article" date="2023" name="Insect Mol. Biol.">
        <title>Genome sequencing provides insights into the evolution of gene families encoding plant cell wall-degrading enzymes in longhorned beetles.</title>
        <authorList>
            <person name="Shin N.R."/>
            <person name="Okamura Y."/>
            <person name="Kirsch R."/>
            <person name="Pauchet Y."/>
        </authorList>
    </citation>
    <scope>NUCLEOTIDE SEQUENCE</scope>
    <source>
        <strain evidence="10">MMC_N1</strain>
    </source>
</reference>
<feature type="compositionally biased region" description="Basic and acidic residues" evidence="5">
    <location>
        <begin position="1095"/>
        <end position="1105"/>
    </location>
</feature>
<evidence type="ECO:0000313" key="11">
    <source>
        <dbReference type="Proteomes" id="UP001162164"/>
    </source>
</evidence>
<keyword evidence="4 6" id="KW-0472">Membrane</keyword>
<feature type="domain" description="Ion transport" evidence="7">
    <location>
        <begin position="1348"/>
        <end position="1526"/>
    </location>
</feature>
<feature type="transmembrane region" description="Helical" evidence="6">
    <location>
        <begin position="960"/>
        <end position="987"/>
    </location>
</feature>
<dbReference type="InterPro" id="IPR011992">
    <property type="entry name" value="EF-hand-dom_pair"/>
</dbReference>
<dbReference type="SUPFAM" id="SSF47473">
    <property type="entry name" value="EF-hand"/>
    <property type="match status" value="1"/>
</dbReference>
<feature type="region of interest" description="Disordered" evidence="5">
    <location>
        <begin position="375"/>
        <end position="399"/>
    </location>
</feature>
<accession>A0ABQ9JY03</accession>
<organism evidence="10 11">
    <name type="scientific">Molorchus minor</name>
    <dbReference type="NCBI Taxonomy" id="1323400"/>
    <lineage>
        <taxon>Eukaryota</taxon>
        <taxon>Metazoa</taxon>
        <taxon>Ecdysozoa</taxon>
        <taxon>Arthropoda</taxon>
        <taxon>Hexapoda</taxon>
        <taxon>Insecta</taxon>
        <taxon>Pterygota</taxon>
        <taxon>Neoptera</taxon>
        <taxon>Endopterygota</taxon>
        <taxon>Coleoptera</taxon>
        <taxon>Polyphaga</taxon>
        <taxon>Cucujiformia</taxon>
        <taxon>Chrysomeloidea</taxon>
        <taxon>Cerambycidae</taxon>
        <taxon>Lamiinae</taxon>
        <taxon>Monochamini</taxon>
        <taxon>Molorchus</taxon>
    </lineage>
</organism>
<dbReference type="Gene3D" id="1.10.287.70">
    <property type="match status" value="1"/>
</dbReference>
<feature type="transmembrane region" description="Helical" evidence="6">
    <location>
        <begin position="1418"/>
        <end position="1440"/>
    </location>
</feature>
<feature type="transmembrane region" description="Helical" evidence="6">
    <location>
        <begin position="1232"/>
        <end position="1251"/>
    </location>
</feature>
<feature type="region of interest" description="Disordered" evidence="5">
    <location>
        <begin position="110"/>
        <end position="132"/>
    </location>
</feature>
<keyword evidence="2 6" id="KW-0812">Transmembrane</keyword>
<dbReference type="InterPro" id="IPR015925">
    <property type="entry name" value="Ryanodine_IP3_receptor"/>
</dbReference>
<feature type="compositionally biased region" description="Low complexity" evidence="5">
    <location>
        <begin position="1106"/>
        <end position="1116"/>
    </location>
</feature>
<evidence type="ECO:0000259" key="8">
    <source>
        <dbReference type="Pfam" id="PF06459"/>
    </source>
</evidence>
<dbReference type="Gene3D" id="1.10.238.10">
    <property type="entry name" value="EF-hand"/>
    <property type="match status" value="1"/>
</dbReference>
<dbReference type="InterPro" id="IPR005821">
    <property type="entry name" value="Ion_trans_dom"/>
</dbReference>
<feature type="transmembrane region" description="Helical" evidence="6">
    <location>
        <begin position="1498"/>
        <end position="1517"/>
    </location>
</feature>
<dbReference type="PANTHER" id="PTHR46399">
    <property type="entry name" value="B30.2/SPRY DOMAIN-CONTAINING PROTEIN"/>
    <property type="match status" value="1"/>
</dbReference>
<evidence type="ECO:0000313" key="10">
    <source>
        <dbReference type="EMBL" id="KAJ8982736.1"/>
    </source>
</evidence>
<name>A0ABQ9JY03_9CUCU</name>
<evidence type="ECO:0000256" key="4">
    <source>
        <dbReference type="ARBA" id="ARBA00023136"/>
    </source>
</evidence>
<comment type="caution">
    <text evidence="10">The sequence shown here is derived from an EMBL/GenBank/DDBJ whole genome shotgun (WGS) entry which is preliminary data.</text>
</comment>
<feature type="transmembrane region" description="Helical" evidence="6">
    <location>
        <begin position="1157"/>
        <end position="1175"/>
    </location>
</feature>
<keyword evidence="3 6" id="KW-1133">Transmembrane helix</keyword>
<proteinExistence type="predicted"/>